<dbReference type="EMBL" id="JAXCEI010000005">
    <property type="protein sequence ID" value="MFA1540075.1"/>
    <property type="molecule type" value="Genomic_DNA"/>
</dbReference>
<name>A0ABV4QBI4_9ACTN</name>
<comment type="caution">
    <text evidence="2">The sequence shown here is derived from an EMBL/GenBank/DDBJ whole genome shotgun (WGS) entry which is preliminary data.</text>
</comment>
<feature type="region of interest" description="Disordered" evidence="1">
    <location>
        <begin position="1"/>
        <end position="53"/>
    </location>
</feature>
<proteinExistence type="predicted"/>
<evidence type="ECO:0000313" key="3">
    <source>
        <dbReference type="Proteomes" id="UP001569963"/>
    </source>
</evidence>
<feature type="compositionally biased region" description="Basic and acidic residues" evidence="1">
    <location>
        <begin position="1"/>
        <end position="28"/>
    </location>
</feature>
<keyword evidence="3" id="KW-1185">Reference proteome</keyword>
<protein>
    <submittedName>
        <fullName evidence="2">Uncharacterized protein</fullName>
    </submittedName>
</protein>
<organism evidence="2 3">
    <name type="scientific">Actinomadura monticuli</name>
    <dbReference type="NCBI Taxonomy" id="3097367"/>
    <lineage>
        <taxon>Bacteria</taxon>
        <taxon>Bacillati</taxon>
        <taxon>Actinomycetota</taxon>
        <taxon>Actinomycetes</taxon>
        <taxon>Streptosporangiales</taxon>
        <taxon>Thermomonosporaceae</taxon>
        <taxon>Actinomadura</taxon>
    </lineage>
</organism>
<sequence>MTEKPGKPEGRANTEREREDPPPARRAENAANPPQKKKPGDAARKMREMFKGG</sequence>
<dbReference type="Proteomes" id="UP001569963">
    <property type="component" value="Unassembled WGS sequence"/>
</dbReference>
<gene>
    <name evidence="2" type="ORF">SM611_14150</name>
</gene>
<evidence type="ECO:0000256" key="1">
    <source>
        <dbReference type="SAM" id="MobiDB-lite"/>
    </source>
</evidence>
<reference evidence="2 3" key="1">
    <citation type="submission" date="2023-11" db="EMBL/GenBank/DDBJ databases">
        <title>Actinomadura monticuli sp. nov., isolated from volcanic ash.</title>
        <authorList>
            <person name="Lee S.D."/>
            <person name="Yang H."/>
            <person name="Kim I.S."/>
        </authorList>
    </citation>
    <scope>NUCLEOTIDE SEQUENCE [LARGE SCALE GENOMIC DNA]</scope>
    <source>
        <strain evidence="2 3">DLS-62</strain>
    </source>
</reference>
<feature type="compositionally biased region" description="Basic and acidic residues" evidence="1">
    <location>
        <begin position="38"/>
        <end position="53"/>
    </location>
</feature>
<evidence type="ECO:0000313" key="2">
    <source>
        <dbReference type="EMBL" id="MFA1540075.1"/>
    </source>
</evidence>
<accession>A0ABV4QBI4</accession>
<dbReference type="RefSeq" id="WP_371949976.1">
    <property type="nucleotide sequence ID" value="NZ_JAXCEI010000005.1"/>
</dbReference>